<evidence type="ECO:0000313" key="4">
    <source>
        <dbReference type="Proteomes" id="UP001369815"/>
    </source>
</evidence>
<dbReference type="EMBL" id="JBANMG010000004">
    <property type="protein sequence ID" value="KAK6954228.1"/>
    <property type="molecule type" value="Genomic_DNA"/>
</dbReference>
<evidence type="ECO:0000256" key="2">
    <source>
        <dbReference type="SAM" id="Phobius"/>
    </source>
</evidence>
<feature type="transmembrane region" description="Helical" evidence="2">
    <location>
        <begin position="34"/>
        <end position="56"/>
    </location>
</feature>
<reference evidence="3 4" key="1">
    <citation type="journal article" date="2024" name="Front Chem Biol">
        <title>Unveiling the potential of Daldinia eschscholtzii MFLUCC 19-0629 through bioactivity and bioinformatics studies for enhanced sustainable agriculture production.</title>
        <authorList>
            <person name="Brooks S."/>
            <person name="Weaver J.A."/>
            <person name="Klomchit A."/>
            <person name="Alharthi S.A."/>
            <person name="Onlamun T."/>
            <person name="Nurani R."/>
            <person name="Vong T.K."/>
            <person name="Alberti F."/>
            <person name="Greco C."/>
        </authorList>
    </citation>
    <scope>NUCLEOTIDE SEQUENCE [LARGE SCALE GENOMIC DNA]</scope>
    <source>
        <strain evidence="3">MFLUCC 19-0629</strain>
    </source>
</reference>
<comment type="caution">
    <text evidence="3">The sequence shown here is derived from an EMBL/GenBank/DDBJ whole genome shotgun (WGS) entry which is preliminary data.</text>
</comment>
<sequence length="375" mass="39127">MLTSTTSTQSSEPSDSDQMSAESERGSSKSAGTIAGAVVGSVAFVIILVIIATLIFRRHRSKKDAAAKPPVPPKSADSSINIMPTPEKEQRQTAAVAAPKPARRSFLRPLSLIREHPLAISNPIPMQAGSLAPGVRRHKSAAAHHSPRSNWPLGPPGNPLGSHPVDANLRKRLSDSGLGTHSLESEGGIIAERGQDTLRVPRILPFALPPQPPPPPGSRPVSPLPPLKPTHESRQMTGTSTSTTTPTSAAAALKSPRLSHVPVSPIMSRVLDGIGPRRAVSKGSSSALASATRPTISSVADPEPVSPIGSDGEEGEGGGHAPRLSYLSSLTTDDDRWRDELVSPIGVDEVGSDTEGPESPVTVSPLESRRGSMDS</sequence>
<feature type="region of interest" description="Disordered" evidence="1">
    <location>
        <begin position="61"/>
        <end position="101"/>
    </location>
</feature>
<accession>A0AAX6MNL0</accession>
<feature type="region of interest" description="Disordered" evidence="1">
    <location>
        <begin position="129"/>
        <end position="167"/>
    </location>
</feature>
<feature type="compositionally biased region" description="Low complexity" evidence="1">
    <location>
        <begin position="1"/>
        <end position="18"/>
    </location>
</feature>
<dbReference type="Proteomes" id="UP001369815">
    <property type="component" value="Unassembled WGS sequence"/>
</dbReference>
<feature type="region of interest" description="Disordered" evidence="1">
    <location>
        <begin position="1"/>
        <end position="30"/>
    </location>
</feature>
<feature type="compositionally biased region" description="Pro residues" evidence="1">
    <location>
        <begin position="207"/>
        <end position="228"/>
    </location>
</feature>
<keyword evidence="2" id="KW-1133">Transmembrane helix</keyword>
<dbReference type="CDD" id="cd12087">
    <property type="entry name" value="TM_EGFR-like"/>
    <property type="match status" value="1"/>
</dbReference>
<keyword evidence="2" id="KW-0472">Membrane</keyword>
<keyword evidence="2" id="KW-0812">Transmembrane</keyword>
<feature type="region of interest" description="Disordered" evidence="1">
    <location>
        <begin position="204"/>
        <end position="257"/>
    </location>
</feature>
<proteinExistence type="predicted"/>
<gene>
    <name evidence="3" type="ORF">Daesc_004194</name>
</gene>
<feature type="compositionally biased region" description="Polar residues" evidence="1">
    <location>
        <begin position="282"/>
        <end position="298"/>
    </location>
</feature>
<feature type="compositionally biased region" description="Basic residues" evidence="1">
    <location>
        <begin position="135"/>
        <end position="147"/>
    </location>
</feature>
<evidence type="ECO:0000313" key="3">
    <source>
        <dbReference type="EMBL" id="KAK6954228.1"/>
    </source>
</evidence>
<name>A0AAX6MNL0_9PEZI</name>
<keyword evidence="4" id="KW-1185">Reference proteome</keyword>
<dbReference type="AlphaFoldDB" id="A0AAX6MNL0"/>
<feature type="region of interest" description="Disordered" evidence="1">
    <location>
        <begin position="276"/>
        <end position="375"/>
    </location>
</feature>
<evidence type="ECO:0000256" key="1">
    <source>
        <dbReference type="SAM" id="MobiDB-lite"/>
    </source>
</evidence>
<feature type="compositionally biased region" description="Low complexity" evidence="1">
    <location>
        <begin position="237"/>
        <end position="252"/>
    </location>
</feature>
<protein>
    <submittedName>
        <fullName evidence="3">Uncharacterized protein</fullName>
    </submittedName>
</protein>
<organism evidence="3 4">
    <name type="scientific">Daldinia eschscholtzii</name>
    <dbReference type="NCBI Taxonomy" id="292717"/>
    <lineage>
        <taxon>Eukaryota</taxon>
        <taxon>Fungi</taxon>
        <taxon>Dikarya</taxon>
        <taxon>Ascomycota</taxon>
        <taxon>Pezizomycotina</taxon>
        <taxon>Sordariomycetes</taxon>
        <taxon>Xylariomycetidae</taxon>
        <taxon>Xylariales</taxon>
        <taxon>Hypoxylaceae</taxon>
        <taxon>Daldinia</taxon>
    </lineage>
</organism>